<proteinExistence type="predicted"/>
<keyword evidence="3" id="KW-1185">Reference proteome</keyword>
<evidence type="ECO:0000313" key="3">
    <source>
        <dbReference type="Proteomes" id="UP000032141"/>
    </source>
</evidence>
<dbReference type="Proteomes" id="UP000032141">
    <property type="component" value="Chromosome C7"/>
</dbReference>
<dbReference type="Gramene" id="Bo7g044970.1">
    <property type="protein sequence ID" value="Bo7g044970.1"/>
    <property type="gene ID" value="Bo7g044970"/>
</dbReference>
<feature type="region of interest" description="Disordered" evidence="1">
    <location>
        <begin position="219"/>
        <end position="242"/>
    </location>
</feature>
<dbReference type="EnsemblPlants" id="Bo7g044970.1">
    <property type="protein sequence ID" value="Bo7g044970.1"/>
    <property type="gene ID" value="Bo7g044970"/>
</dbReference>
<name>A0A0D3D5W9_BRAOL</name>
<reference evidence="2" key="2">
    <citation type="submission" date="2015-03" db="UniProtKB">
        <authorList>
            <consortium name="EnsemblPlants"/>
        </authorList>
    </citation>
    <scope>IDENTIFICATION</scope>
</reference>
<dbReference type="AlphaFoldDB" id="A0A0D3D5W9"/>
<evidence type="ECO:0000313" key="2">
    <source>
        <dbReference type="EnsemblPlants" id="Bo7g044970.1"/>
    </source>
</evidence>
<sequence length="306" mass="33353">MQEFKSTINGRRRLETTVETRVGGVGGVVSTISASLSQILSLTKVSLCRFISSVAPLFSTTSSSVALVGDLSLIGVPSLSIPVADETLWPSLSRFLSSVALLFSATSPLVALFDGDESLSLFICCSVDSVCGWLSSTVTEHYFGGSSGIERKLDQIHIDMFGLCLFKWMNSLQLSKRHRTKEFAAIQDSSNFVELLNSQKNVFFGNVADSVSLSSSQVPFLSSQGTEDPNIGDEPPAERKERRTWTPTYDIVLISSWLNTSKDPVVGNEQRSVTFWKRIAAYFSASPKLAGCEKREAPHCKQLGTS</sequence>
<dbReference type="PANTHER" id="PTHR45023:SF4">
    <property type="entry name" value="GLYCINE-RICH PROTEIN-RELATED"/>
    <property type="match status" value="1"/>
</dbReference>
<organism evidence="2 3">
    <name type="scientific">Brassica oleracea var. oleracea</name>
    <dbReference type="NCBI Taxonomy" id="109376"/>
    <lineage>
        <taxon>Eukaryota</taxon>
        <taxon>Viridiplantae</taxon>
        <taxon>Streptophyta</taxon>
        <taxon>Embryophyta</taxon>
        <taxon>Tracheophyta</taxon>
        <taxon>Spermatophyta</taxon>
        <taxon>Magnoliopsida</taxon>
        <taxon>eudicotyledons</taxon>
        <taxon>Gunneridae</taxon>
        <taxon>Pentapetalae</taxon>
        <taxon>rosids</taxon>
        <taxon>malvids</taxon>
        <taxon>Brassicales</taxon>
        <taxon>Brassicaceae</taxon>
        <taxon>Brassiceae</taxon>
        <taxon>Brassica</taxon>
    </lineage>
</organism>
<accession>A0A0D3D5W9</accession>
<protein>
    <submittedName>
        <fullName evidence="2">Uncharacterized protein</fullName>
    </submittedName>
</protein>
<reference evidence="2 3" key="1">
    <citation type="journal article" date="2014" name="Genome Biol.">
        <title>Transcriptome and methylome profiling reveals relics of genome dominance in the mesopolyploid Brassica oleracea.</title>
        <authorList>
            <person name="Parkin I.A."/>
            <person name="Koh C."/>
            <person name="Tang H."/>
            <person name="Robinson S.J."/>
            <person name="Kagale S."/>
            <person name="Clarke W.E."/>
            <person name="Town C.D."/>
            <person name="Nixon J."/>
            <person name="Krishnakumar V."/>
            <person name="Bidwell S.L."/>
            <person name="Denoeud F."/>
            <person name="Belcram H."/>
            <person name="Links M.G."/>
            <person name="Just J."/>
            <person name="Clarke C."/>
            <person name="Bender T."/>
            <person name="Huebert T."/>
            <person name="Mason A.S."/>
            <person name="Pires J.C."/>
            <person name="Barker G."/>
            <person name="Moore J."/>
            <person name="Walley P.G."/>
            <person name="Manoli S."/>
            <person name="Batley J."/>
            <person name="Edwards D."/>
            <person name="Nelson M.N."/>
            <person name="Wang X."/>
            <person name="Paterson A.H."/>
            <person name="King G."/>
            <person name="Bancroft I."/>
            <person name="Chalhoub B."/>
            <person name="Sharpe A.G."/>
        </authorList>
    </citation>
    <scope>NUCLEOTIDE SEQUENCE</scope>
    <source>
        <strain evidence="2 3">cv. TO1000</strain>
    </source>
</reference>
<dbReference type="PANTHER" id="PTHR45023">
    <property type="match status" value="1"/>
</dbReference>
<dbReference type="HOGENOM" id="CLU_910147_0_0_1"/>
<evidence type="ECO:0000256" key="1">
    <source>
        <dbReference type="SAM" id="MobiDB-lite"/>
    </source>
</evidence>